<dbReference type="Proteomes" id="UP000059542">
    <property type="component" value="Chromosome"/>
</dbReference>
<protein>
    <submittedName>
        <fullName evidence="2">Serine/threonine protein phosphatase</fullName>
    </submittedName>
</protein>
<dbReference type="InterPro" id="IPR003018">
    <property type="entry name" value="GAF"/>
</dbReference>
<dbReference type="KEGG" id="hyg:AUC43_18515"/>
<dbReference type="STRING" id="1411621.AUC43_18515"/>
<organism evidence="2 3">
    <name type="scientific">Hymenobacter sedentarius</name>
    <dbReference type="NCBI Taxonomy" id="1411621"/>
    <lineage>
        <taxon>Bacteria</taxon>
        <taxon>Pseudomonadati</taxon>
        <taxon>Bacteroidota</taxon>
        <taxon>Cytophagia</taxon>
        <taxon>Cytophagales</taxon>
        <taxon>Hymenobacteraceae</taxon>
        <taxon>Hymenobacter</taxon>
    </lineage>
</organism>
<dbReference type="InterPro" id="IPR029016">
    <property type="entry name" value="GAF-like_dom_sf"/>
</dbReference>
<keyword evidence="3" id="KW-1185">Reference proteome</keyword>
<dbReference type="AlphaFoldDB" id="A0A0U4B317"/>
<evidence type="ECO:0000313" key="3">
    <source>
        <dbReference type="Proteomes" id="UP000059542"/>
    </source>
</evidence>
<evidence type="ECO:0000259" key="1">
    <source>
        <dbReference type="Pfam" id="PF01590"/>
    </source>
</evidence>
<reference evidence="2 3" key="1">
    <citation type="submission" date="2015-12" db="EMBL/GenBank/DDBJ databases">
        <authorList>
            <person name="Shamseldin A."/>
            <person name="Moawad H."/>
            <person name="Abd El-Rahim W.M."/>
            <person name="Sadowsky M.J."/>
        </authorList>
    </citation>
    <scope>NUCLEOTIDE SEQUENCE [LARGE SCALE GENOMIC DNA]</scope>
    <source>
        <strain evidence="2 3">DG5B</strain>
    </source>
</reference>
<dbReference type="SUPFAM" id="SSF55781">
    <property type="entry name" value="GAF domain-like"/>
    <property type="match status" value="1"/>
</dbReference>
<accession>A0A0U4B317</accession>
<dbReference type="PANTHER" id="PTHR43102">
    <property type="entry name" value="SLR1143 PROTEIN"/>
    <property type="match status" value="1"/>
</dbReference>
<dbReference type="EMBL" id="CP013909">
    <property type="protein sequence ID" value="ALW87453.1"/>
    <property type="molecule type" value="Genomic_DNA"/>
</dbReference>
<dbReference type="OrthoDB" id="9811889at2"/>
<dbReference type="Pfam" id="PF01590">
    <property type="entry name" value="GAF"/>
    <property type="match status" value="1"/>
</dbReference>
<proteinExistence type="predicted"/>
<dbReference type="Gene3D" id="3.30.450.40">
    <property type="match status" value="1"/>
</dbReference>
<sequence length="186" mass="20621">MTDTPHEAARLAALKRYDILDSPQDGSLNRLTALAAKMFNMPIAIISMVDEDRIWFKSLHGLDAEQIDRGGGLCDSAILSEDVYIVEDARQDPRTLTNPLVVGEMGLRFYAASPLTTHDGHNLGTFCLIDQKPRYLNQAQQLMLQDLAGIAMDEIELRLAARSAVAASTRRVAELEQELEQARKQA</sequence>
<name>A0A0U4B317_9BACT</name>
<feature type="domain" description="GAF" evidence="1">
    <location>
        <begin position="28"/>
        <end position="150"/>
    </location>
</feature>
<dbReference type="PANTHER" id="PTHR43102:SF2">
    <property type="entry name" value="GAF DOMAIN-CONTAINING PROTEIN"/>
    <property type="match status" value="1"/>
</dbReference>
<evidence type="ECO:0000313" key="2">
    <source>
        <dbReference type="EMBL" id="ALW87453.1"/>
    </source>
</evidence>
<gene>
    <name evidence="2" type="ORF">AUC43_18515</name>
</gene>